<dbReference type="STRING" id="58919.A0A316ZAG7"/>
<dbReference type="EMBL" id="KZ819296">
    <property type="protein sequence ID" value="PWN97193.1"/>
    <property type="molecule type" value="Genomic_DNA"/>
</dbReference>
<keyword evidence="8" id="KW-0812">Transmembrane</keyword>
<dbReference type="PANTHER" id="PTHR24296">
    <property type="entry name" value="CYTOCHROME P450"/>
    <property type="match status" value="1"/>
</dbReference>
<dbReference type="Proteomes" id="UP000245946">
    <property type="component" value="Unassembled WGS sequence"/>
</dbReference>
<keyword evidence="2 5" id="KW-0479">Metal-binding</keyword>
<dbReference type="InterPro" id="IPR036396">
    <property type="entry name" value="Cyt_P450_sf"/>
</dbReference>
<dbReference type="InterPro" id="IPR002401">
    <property type="entry name" value="Cyt_P450_E_grp-I"/>
</dbReference>
<comment type="similarity">
    <text evidence="1 6">Belongs to the cytochrome P450 family.</text>
</comment>
<sequence length="566" mass="63424">MSDALLDDARALAQAVVARTGYVLPAVLLYLLYLALRYPDRVPGTVSARLRPQVYAVPNTWPILGNTINVVRLGTAQQFERFLKLTQDAPHHVWRMTVFGPGSVMLLNRPEYIEYMQKTNFTNYDKGQQFRSRFGDLLGTTGIFVADGHVWRQQRKQASHMFSSKAFSTWIRSVVHHELDDVVGLLENLSAPGGAGKLCMTELFFRYTLSSFSKMAFSANLDCLSPDPASLEKPVPFAMAFDGAQGIINKRFVTPAWQFIERFSADGREMRTACRVIRDFGMGIISERIAERQGGEKAPLVEKKSGEADAEQSRKGANKKDGADLLGLFMDLTSDPEELLVVVMNFIIAGRDTTAQSLSWFFFELLANPQHLAVIRAELAEAFGAPEGGIRLEYEQVKMLPYTLACWSEAIRLHPAVPKNGKEVVADDVIVPQGPNPDNLPSIPVFKGEKVGWSDWVMNRLPAVWGEDAAEYNPLRFLERDTEGKWTYVQHSQWKYHVFNGGPRLCLGMNLANYEGLALIAATLPQFDFHWASKAEGQTAEWPLTYLNSVTHPSVPYVLKVTRREA</sequence>
<dbReference type="InterPro" id="IPR001128">
    <property type="entry name" value="Cyt_P450"/>
</dbReference>
<keyword evidence="3 6" id="KW-0560">Oxidoreductase</keyword>
<dbReference type="GO" id="GO:0016705">
    <property type="term" value="F:oxidoreductase activity, acting on paired donors, with incorporation or reduction of molecular oxygen"/>
    <property type="evidence" value="ECO:0007669"/>
    <property type="project" value="InterPro"/>
</dbReference>
<dbReference type="PROSITE" id="PS00086">
    <property type="entry name" value="CYTOCHROME_P450"/>
    <property type="match status" value="1"/>
</dbReference>
<evidence type="ECO:0000256" key="1">
    <source>
        <dbReference type="ARBA" id="ARBA00010617"/>
    </source>
</evidence>
<accession>A0A316ZAG7</accession>
<evidence type="ECO:0000256" key="8">
    <source>
        <dbReference type="SAM" id="Phobius"/>
    </source>
</evidence>
<keyword evidence="6" id="KW-0503">Monooxygenase</keyword>
<evidence type="ECO:0000256" key="6">
    <source>
        <dbReference type="RuleBase" id="RU000461"/>
    </source>
</evidence>
<dbReference type="AlphaFoldDB" id="A0A316ZAG7"/>
<comment type="cofactor">
    <cofactor evidence="5">
        <name>heme</name>
        <dbReference type="ChEBI" id="CHEBI:30413"/>
    </cofactor>
</comment>
<dbReference type="GeneID" id="37270299"/>
<dbReference type="GO" id="GO:0006629">
    <property type="term" value="P:lipid metabolic process"/>
    <property type="evidence" value="ECO:0007669"/>
    <property type="project" value="UniProtKB-ARBA"/>
</dbReference>
<dbReference type="OrthoDB" id="1470350at2759"/>
<evidence type="ECO:0000256" key="5">
    <source>
        <dbReference type="PIRSR" id="PIRSR602401-1"/>
    </source>
</evidence>
<evidence type="ECO:0000256" key="7">
    <source>
        <dbReference type="SAM" id="MobiDB-lite"/>
    </source>
</evidence>
<proteinExistence type="inferred from homology"/>
<keyword evidence="5 6" id="KW-0349">Heme</keyword>
<gene>
    <name evidence="9" type="ORF">FA09DRAFT_330824</name>
</gene>
<feature type="transmembrane region" description="Helical" evidence="8">
    <location>
        <begin position="12"/>
        <end position="33"/>
    </location>
</feature>
<name>A0A316ZAG7_9BASI</name>
<dbReference type="SUPFAM" id="SSF48264">
    <property type="entry name" value="Cytochrome P450"/>
    <property type="match status" value="1"/>
</dbReference>
<keyword evidence="8" id="KW-0472">Membrane</keyword>
<dbReference type="Gene3D" id="1.10.630.10">
    <property type="entry name" value="Cytochrome P450"/>
    <property type="match status" value="1"/>
</dbReference>
<dbReference type="PRINTS" id="PR00463">
    <property type="entry name" value="EP450I"/>
</dbReference>
<feature type="region of interest" description="Disordered" evidence="7">
    <location>
        <begin position="295"/>
        <end position="318"/>
    </location>
</feature>
<keyword evidence="4 5" id="KW-0408">Iron</keyword>
<evidence type="ECO:0000256" key="2">
    <source>
        <dbReference type="ARBA" id="ARBA00022723"/>
    </source>
</evidence>
<keyword evidence="8" id="KW-1133">Transmembrane helix</keyword>
<organism evidence="9 10">
    <name type="scientific">Tilletiopsis washingtonensis</name>
    <dbReference type="NCBI Taxonomy" id="58919"/>
    <lineage>
        <taxon>Eukaryota</taxon>
        <taxon>Fungi</taxon>
        <taxon>Dikarya</taxon>
        <taxon>Basidiomycota</taxon>
        <taxon>Ustilaginomycotina</taxon>
        <taxon>Exobasidiomycetes</taxon>
        <taxon>Entylomatales</taxon>
        <taxon>Entylomatales incertae sedis</taxon>
        <taxon>Tilletiopsis</taxon>
    </lineage>
</organism>
<dbReference type="GO" id="GO:0020037">
    <property type="term" value="F:heme binding"/>
    <property type="evidence" value="ECO:0007669"/>
    <property type="project" value="InterPro"/>
</dbReference>
<protein>
    <submittedName>
        <fullName evidence="9">Cytochrome P450</fullName>
    </submittedName>
</protein>
<dbReference type="GO" id="GO:0005506">
    <property type="term" value="F:iron ion binding"/>
    <property type="evidence" value="ECO:0007669"/>
    <property type="project" value="InterPro"/>
</dbReference>
<dbReference type="Pfam" id="PF00067">
    <property type="entry name" value="p450"/>
    <property type="match status" value="1"/>
</dbReference>
<reference evidence="9 10" key="1">
    <citation type="journal article" date="2018" name="Mol. Biol. Evol.">
        <title>Broad Genomic Sampling Reveals a Smut Pathogenic Ancestry of the Fungal Clade Ustilaginomycotina.</title>
        <authorList>
            <person name="Kijpornyongpan T."/>
            <person name="Mondo S.J."/>
            <person name="Barry K."/>
            <person name="Sandor L."/>
            <person name="Lee J."/>
            <person name="Lipzen A."/>
            <person name="Pangilinan J."/>
            <person name="LaButti K."/>
            <person name="Hainaut M."/>
            <person name="Henrissat B."/>
            <person name="Grigoriev I.V."/>
            <person name="Spatafora J.W."/>
            <person name="Aime M.C."/>
        </authorList>
    </citation>
    <scope>NUCLEOTIDE SEQUENCE [LARGE SCALE GENOMIC DNA]</scope>
    <source>
        <strain evidence="9 10">MCA 4186</strain>
    </source>
</reference>
<evidence type="ECO:0000256" key="3">
    <source>
        <dbReference type="ARBA" id="ARBA00023002"/>
    </source>
</evidence>
<dbReference type="GO" id="GO:0004497">
    <property type="term" value="F:monooxygenase activity"/>
    <property type="evidence" value="ECO:0007669"/>
    <property type="project" value="UniProtKB-KW"/>
</dbReference>
<dbReference type="RefSeq" id="XP_025597472.1">
    <property type="nucleotide sequence ID" value="XM_025742755.1"/>
</dbReference>
<keyword evidence="10" id="KW-1185">Reference proteome</keyword>
<evidence type="ECO:0000256" key="4">
    <source>
        <dbReference type="ARBA" id="ARBA00023004"/>
    </source>
</evidence>
<dbReference type="InterPro" id="IPR017972">
    <property type="entry name" value="Cyt_P450_CS"/>
</dbReference>
<dbReference type="PRINTS" id="PR00385">
    <property type="entry name" value="P450"/>
</dbReference>
<feature type="binding site" description="axial binding residue" evidence="5">
    <location>
        <position position="506"/>
    </location>
    <ligand>
        <name>heme</name>
        <dbReference type="ChEBI" id="CHEBI:30413"/>
    </ligand>
    <ligandPart>
        <name>Fe</name>
        <dbReference type="ChEBI" id="CHEBI:18248"/>
    </ligandPart>
</feature>
<evidence type="ECO:0000313" key="9">
    <source>
        <dbReference type="EMBL" id="PWN97193.1"/>
    </source>
</evidence>
<evidence type="ECO:0000313" key="10">
    <source>
        <dbReference type="Proteomes" id="UP000245946"/>
    </source>
</evidence>